<organism evidence="2">
    <name type="scientific">Arion vulgaris</name>
    <dbReference type="NCBI Taxonomy" id="1028688"/>
    <lineage>
        <taxon>Eukaryota</taxon>
        <taxon>Metazoa</taxon>
        <taxon>Spiralia</taxon>
        <taxon>Lophotrochozoa</taxon>
        <taxon>Mollusca</taxon>
        <taxon>Gastropoda</taxon>
        <taxon>Heterobranchia</taxon>
        <taxon>Euthyneura</taxon>
        <taxon>Panpulmonata</taxon>
        <taxon>Eupulmonata</taxon>
        <taxon>Stylommatophora</taxon>
        <taxon>Helicina</taxon>
        <taxon>Arionoidea</taxon>
        <taxon>Arionidae</taxon>
        <taxon>Arion</taxon>
    </lineage>
</organism>
<dbReference type="PANTHER" id="PTHR11360">
    <property type="entry name" value="MONOCARBOXYLATE TRANSPORTER"/>
    <property type="match status" value="1"/>
</dbReference>
<dbReference type="InterPro" id="IPR050327">
    <property type="entry name" value="Proton-linked_MCT"/>
</dbReference>
<feature type="transmembrane region" description="Helical" evidence="1">
    <location>
        <begin position="25"/>
        <end position="44"/>
    </location>
</feature>
<feature type="transmembrane region" description="Helical" evidence="1">
    <location>
        <begin position="64"/>
        <end position="88"/>
    </location>
</feature>
<reference evidence="2" key="1">
    <citation type="submission" date="2014-12" db="EMBL/GenBank/DDBJ databases">
        <title>Insight into the proteome of Arion vulgaris.</title>
        <authorList>
            <person name="Aradska J."/>
            <person name="Bulat T."/>
            <person name="Smidak R."/>
            <person name="Sarate P."/>
            <person name="Gangsoo J."/>
            <person name="Sialana F."/>
            <person name="Bilban M."/>
            <person name="Lubec G."/>
        </authorList>
    </citation>
    <scope>NUCLEOTIDE SEQUENCE</scope>
    <source>
        <tissue evidence="2">Skin</tissue>
    </source>
</reference>
<accession>A0A0B6YL48</accession>
<evidence type="ECO:0000256" key="1">
    <source>
        <dbReference type="SAM" id="Phobius"/>
    </source>
</evidence>
<dbReference type="EMBL" id="HACG01010059">
    <property type="protein sequence ID" value="CEK56924.1"/>
    <property type="molecule type" value="Transcribed_RNA"/>
</dbReference>
<dbReference type="AlphaFoldDB" id="A0A0B6YL48"/>
<dbReference type="PANTHER" id="PTHR11360:SF284">
    <property type="entry name" value="EG:103B4.3 PROTEIN-RELATED"/>
    <property type="match status" value="1"/>
</dbReference>
<feature type="transmembrane region" description="Helical" evidence="1">
    <location>
        <begin position="120"/>
        <end position="144"/>
    </location>
</feature>
<feature type="transmembrane region" description="Helical" evidence="1">
    <location>
        <begin position="151"/>
        <end position="168"/>
    </location>
</feature>
<proteinExistence type="predicted"/>
<dbReference type="Gene3D" id="1.20.1250.20">
    <property type="entry name" value="MFS general substrate transporter like domains"/>
    <property type="match status" value="1"/>
</dbReference>
<dbReference type="InterPro" id="IPR036259">
    <property type="entry name" value="MFS_trans_sf"/>
</dbReference>
<dbReference type="GO" id="GO:0008028">
    <property type="term" value="F:monocarboxylic acid transmembrane transporter activity"/>
    <property type="evidence" value="ECO:0007669"/>
    <property type="project" value="TreeGrafter"/>
</dbReference>
<dbReference type="Pfam" id="PF07690">
    <property type="entry name" value="MFS_1"/>
    <property type="match status" value="1"/>
</dbReference>
<feature type="non-terminal residue" evidence="2">
    <location>
        <position position="1"/>
    </location>
</feature>
<evidence type="ECO:0000313" key="2">
    <source>
        <dbReference type="EMBL" id="CEK56924.1"/>
    </source>
</evidence>
<feature type="transmembrane region" description="Helical" evidence="1">
    <location>
        <begin position="95"/>
        <end position="114"/>
    </location>
</feature>
<dbReference type="InterPro" id="IPR011701">
    <property type="entry name" value="MFS"/>
</dbReference>
<name>A0A0B6YL48_9EUPU</name>
<keyword evidence="1" id="KW-0812">Transmembrane</keyword>
<sequence>GIKDRNKIAESNKEELSNIPIDKGWAWVIVGACFVMHILVVGALKSFGVLFVEFRDKYSVSSRGLGLVQGIVITMMLSLGLGANLLALRFTSQKVVFIGGVLTALGFILSAYIPSFEFLYLTYGLITGLGFALAYSPCVVMVGIHFKKRRSLANGISVSGSGVGSFIFPNIMRWMLNEYGLSGCLLLFGGIMLNICVCAMLLRPLSSYAAKKITKKSYTHNLNEKNCDLQQLMKVKKMK</sequence>
<feature type="transmembrane region" description="Helical" evidence="1">
    <location>
        <begin position="180"/>
        <end position="202"/>
    </location>
</feature>
<keyword evidence="1" id="KW-0472">Membrane</keyword>
<evidence type="ECO:0008006" key="3">
    <source>
        <dbReference type="Google" id="ProtNLM"/>
    </source>
</evidence>
<keyword evidence="1" id="KW-1133">Transmembrane helix</keyword>
<dbReference type="SUPFAM" id="SSF103473">
    <property type="entry name" value="MFS general substrate transporter"/>
    <property type="match status" value="1"/>
</dbReference>
<gene>
    <name evidence="2" type="primary">ORF28854</name>
</gene>
<protein>
    <recommendedName>
        <fullName evidence="3">Major facilitator superfamily (MFS) profile domain-containing protein</fullName>
    </recommendedName>
</protein>
<feature type="non-terminal residue" evidence="2">
    <location>
        <position position="239"/>
    </location>
</feature>